<dbReference type="EMBL" id="QVLU01000035">
    <property type="protein sequence ID" value="RGE65488.1"/>
    <property type="molecule type" value="Genomic_DNA"/>
</dbReference>
<comment type="caution">
    <text evidence="2">The sequence shown here is derived from an EMBL/GenBank/DDBJ whole genome shotgun (WGS) entry which is preliminary data.</text>
</comment>
<dbReference type="InterPro" id="IPR050490">
    <property type="entry name" value="Bact_solute-bd_prot1"/>
</dbReference>
<proteinExistence type="predicted"/>
<evidence type="ECO:0008006" key="4">
    <source>
        <dbReference type="Google" id="ProtNLM"/>
    </source>
</evidence>
<name>A0A3E3IEI7_9FIRM</name>
<dbReference type="Proteomes" id="UP000261166">
    <property type="component" value="Unassembled WGS sequence"/>
</dbReference>
<keyword evidence="1" id="KW-0732">Signal</keyword>
<dbReference type="PANTHER" id="PTHR43649">
    <property type="entry name" value="ARABINOSE-BINDING PROTEIN-RELATED"/>
    <property type="match status" value="1"/>
</dbReference>
<dbReference type="AlphaFoldDB" id="A0A3E3IEI7"/>
<dbReference type="SUPFAM" id="SSF53850">
    <property type="entry name" value="Periplasmic binding protein-like II"/>
    <property type="match status" value="1"/>
</dbReference>
<dbReference type="PROSITE" id="PS51257">
    <property type="entry name" value="PROKAR_LIPOPROTEIN"/>
    <property type="match status" value="1"/>
</dbReference>
<dbReference type="RefSeq" id="WP_044915197.1">
    <property type="nucleotide sequence ID" value="NZ_JBKVAZ010000010.1"/>
</dbReference>
<evidence type="ECO:0000313" key="3">
    <source>
        <dbReference type="Proteomes" id="UP000261166"/>
    </source>
</evidence>
<dbReference type="OrthoDB" id="3235892at2"/>
<feature type="signal peptide" evidence="1">
    <location>
        <begin position="1"/>
        <end position="21"/>
    </location>
</feature>
<gene>
    <name evidence="2" type="ORF">DWY69_25970</name>
</gene>
<accession>A0A3E3IEI7</accession>
<evidence type="ECO:0000313" key="2">
    <source>
        <dbReference type="EMBL" id="RGE65488.1"/>
    </source>
</evidence>
<reference evidence="2 3" key="1">
    <citation type="submission" date="2018-08" db="EMBL/GenBank/DDBJ databases">
        <title>A genome reference for cultivated species of the human gut microbiota.</title>
        <authorList>
            <person name="Zou Y."/>
            <person name="Xue W."/>
            <person name="Luo G."/>
        </authorList>
    </citation>
    <scope>NUCLEOTIDE SEQUENCE [LARGE SCALE GENOMIC DNA]</scope>
    <source>
        <strain evidence="2 3">AF26-4BH</strain>
    </source>
</reference>
<evidence type="ECO:0000256" key="1">
    <source>
        <dbReference type="SAM" id="SignalP"/>
    </source>
</evidence>
<organism evidence="2 3">
    <name type="scientific">Eisenbergiella massiliensis</name>
    <dbReference type="NCBI Taxonomy" id="1720294"/>
    <lineage>
        <taxon>Bacteria</taxon>
        <taxon>Bacillati</taxon>
        <taxon>Bacillota</taxon>
        <taxon>Clostridia</taxon>
        <taxon>Lachnospirales</taxon>
        <taxon>Lachnospiraceae</taxon>
        <taxon>Eisenbergiella</taxon>
    </lineage>
</organism>
<sequence length="583" mass="66375">MRGKKLLAMTLCTVMTAGLLAGCGGGKGNTSAAVDLSSAELTGEENEWGWIVPEETLVLDVYGGEGDQEKLVKDEYGGKAKLDGWLKDNLNVQINWQYYSTAMDEKLNLMLANGDYPAIITNMTDEMADKFIAQGKALDLTEAIEKFGDNIQRRYGQYLNMLRSEDGKIYKLANLYGYNPNVAGYDFGIRYDYWEELGEPEMYSTPEGYYEALKKVLENHPTNANGQTTYGASSTDKGQNFLKAMLAAYGFINEYKHDEASGTFTHWLNTEEGLEIAKFVNKMYREGLIDPDFLSTDYETLMTKMQSEQILGNFGTWWYGWTGGHQYWATQDPDNYTVEKRFANVSVHADDVAMEDTTLLTANFLGSYRCIITDKCKDLGMVMRYLNWENSEMGNFIMGWGAPDEDNVWKIDEDGTWLMDDDILSVDTKETTFHKVREDYNGGGSYMIALNGQWLRTDETQNFDHIDPRVDRVSVYDYWPVNEDGTFSDEGIRLSWGHYNAQAKDISMYNVTYDPNAEITITKQTIKDMLETEWARMITAGSEEECEQIFMEAREKCNGLGLEELTEYVKSQYEANIAKFEGK</sequence>
<feature type="chain" id="PRO_5038538483" description="Extracellular solute-binding protein" evidence="1">
    <location>
        <begin position="22"/>
        <end position="583"/>
    </location>
</feature>
<protein>
    <recommendedName>
        <fullName evidence="4">Extracellular solute-binding protein</fullName>
    </recommendedName>
</protein>
<dbReference type="PANTHER" id="PTHR43649:SF12">
    <property type="entry name" value="DIACETYLCHITOBIOSE BINDING PROTEIN DASA"/>
    <property type="match status" value="1"/>
</dbReference>
<dbReference type="Gene3D" id="3.40.190.10">
    <property type="entry name" value="Periplasmic binding protein-like II"/>
    <property type="match status" value="2"/>
</dbReference>